<dbReference type="PROSITE" id="PS50222">
    <property type="entry name" value="EF_HAND_2"/>
    <property type="match status" value="4"/>
</dbReference>
<dbReference type="Pfam" id="PF13499">
    <property type="entry name" value="EF-hand_7"/>
    <property type="match status" value="2"/>
</dbReference>
<comment type="function">
    <text evidence="1">Potential calcium sensor.</text>
</comment>
<feature type="domain" description="EF-hand" evidence="6">
    <location>
        <begin position="167"/>
        <end position="202"/>
    </location>
</feature>
<reference evidence="7 8" key="1">
    <citation type="journal article" date="2022" name="Nat. Plants">
        <title>Genomes of leafy and leafless Platanthera orchids illuminate the evolution of mycoheterotrophy.</title>
        <authorList>
            <person name="Li M.H."/>
            <person name="Liu K.W."/>
            <person name="Li Z."/>
            <person name="Lu H.C."/>
            <person name="Ye Q.L."/>
            <person name="Zhang D."/>
            <person name="Wang J.Y."/>
            <person name="Li Y.F."/>
            <person name="Zhong Z.M."/>
            <person name="Liu X."/>
            <person name="Yu X."/>
            <person name="Liu D.K."/>
            <person name="Tu X.D."/>
            <person name="Liu B."/>
            <person name="Hao Y."/>
            <person name="Liao X.Y."/>
            <person name="Jiang Y.T."/>
            <person name="Sun W.H."/>
            <person name="Chen J."/>
            <person name="Chen Y.Q."/>
            <person name="Ai Y."/>
            <person name="Zhai J.W."/>
            <person name="Wu S.S."/>
            <person name="Zhou Z."/>
            <person name="Hsiao Y.Y."/>
            <person name="Wu W.L."/>
            <person name="Chen Y.Y."/>
            <person name="Lin Y.F."/>
            <person name="Hsu J.L."/>
            <person name="Li C.Y."/>
            <person name="Wang Z.W."/>
            <person name="Zhao X."/>
            <person name="Zhong W.Y."/>
            <person name="Ma X.K."/>
            <person name="Ma L."/>
            <person name="Huang J."/>
            <person name="Chen G.Z."/>
            <person name="Huang M.Z."/>
            <person name="Huang L."/>
            <person name="Peng D.H."/>
            <person name="Luo Y.B."/>
            <person name="Zou S.Q."/>
            <person name="Chen S.P."/>
            <person name="Lan S."/>
            <person name="Tsai W.C."/>
            <person name="Van de Peer Y."/>
            <person name="Liu Z.J."/>
        </authorList>
    </citation>
    <scope>NUCLEOTIDE SEQUENCE [LARGE SCALE GENOMIC DNA]</scope>
    <source>
        <strain evidence="7">Lor287</strain>
    </source>
</reference>
<dbReference type="AlphaFoldDB" id="A0AAP0GGQ4"/>
<keyword evidence="4" id="KW-0106">Calcium</keyword>
<organism evidence="7 8">
    <name type="scientific">Platanthera zijinensis</name>
    <dbReference type="NCBI Taxonomy" id="2320716"/>
    <lineage>
        <taxon>Eukaryota</taxon>
        <taxon>Viridiplantae</taxon>
        <taxon>Streptophyta</taxon>
        <taxon>Embryophyta</taxon>
        <taxon>Tracheophyta</taxon>
        <taxon>Spermatophyta</taxon>
        <taxon>Magnoliopsida</taxon>
        <taxon>Liliopsida</taxon>
        <taxon>Asparagales</taxon>
        <taxon>Orchidaceae</taxon>
        <taxon>Orchidoideae</taxon>
        <taxon>Orchideae</taxon>
        <taxon>Orchidinae</taxon>
        <taxon>Platanthera</taxon>
    </lineage>
</organism>
<gene>
    <name evidence="7" type="primary">CML25</name>
    <name evidence="7" type="ORF">KSP39_PZI000187</name>
</gene>
<dbReference type="GO" id="GO:0005509">
    <property type="term" value="F:calcium ion binding"/>
    <property type="evidence" value="ECO:0007669"/>
    <property type="project" value="InterPro"/>
</dbReference>
<evidence type="ECO:0000259" key="6">
    <source>
        <dbReference type="PROSITE" id="PS50222"/>
    </source>
</evidence>
<feature type="region of interest" description="Disordered" evidence="5">
    <location>
        <begin position="96"/>
        <end position="133"/>
    </location>
</feature>
<dbReference type="EMBL" id="JBBWWQ010000001">
    <property type="protein sequence ID" value="KAK8957946.1"/>
    <property type="molecule type" value="Genomic_DNA"/>
</dbReference>
<proteinExistence type="predicted"/>
<dbReference type="FunFam" id="1.10.238.10:FF:000089">
    <property type="entry name" value="calmodulin-like protein 3"/>
    <property type="match status" value="1"/>
</dbReference>
<dbReference type="InterPro" id="IPR002048">
    <property type="entry name" value="EF_hand_dom"/>
</dbReference>
<dbReference type="Gene3D" id="1.10.238.10">
    <property type="entry name" value="EF-hand"/>
    <property type="match status" value="2"/>
</dbReference>
<keyword evidence="8" id="KW-1185">Reference proteome</keyword>
<evidence type="ECO:0000313" key="8">
    <source>
        <dbReference type="Proteomes" id="UP001418222"/>
    </source>
</evidence>
<dbReference type="InterPro" id="IPR018247">
    <property type="entry name" value="EF_Hand_1_Ca_BS"/>
</dbReference>
<feature type="domain" description="EF-hand" evidence="6">
    <location>
        <begin position="131"/>
        <end position="166"/>
    </location>
</feature>
<feature type="domain" description="EF-hand" evidence="6">
    <location>
        <begin position="204"/>
        <end position="239"/>
    </location>
</feature>
<comment type="caution">
    <text evidence="7">The sequence shown here is derived from an EMBL/GenBank/DDBJ whole genome shotgun (WGS) entry which is preliminary data.</text>
</comment>
<evidence type="ECO:0000256" key="2">
    <source>
        <dbReference type="ARBA" id="ARBA00022723"/>
    </source>
</evidence>
<dbReference type="Proteomes" id="UP001418222">
    <property type="component" value="Unassembled WGS sequence"/>
</dbReference>
<evidence type="ECO:0000256" key="3">
    <source>
        <dbReference type="ARBA" id="ARBA00022737"/>
    </source>
</evidence>
<feature type="compositionally biased region" description="Pro residues" evidence="5">
    <location>
        <begin position="118"/>
        <end position="127"/>
    </location>
</feature>
<feature type="domain" description="EF-hand" evidence="6">
    <location>
        <begin position="240"/>
        <end position="275"/>
    </location>
</feature>
<dbReference type="PROSITE" id="PS00018">
    <property type="entry name" value="EF_HAND_1"/>
    <property type="match status" value="4"/>
</dbReference>
<evidence type="ECO:0000256" key="1">
    <source>
        <dbReference type="ARBA" id="ARBA00003291"/>
    </source>
</evidence>
<keyword evidence="3" id="KW-0677">Repeat</keyword>
<dbReference type="InterPro" id="IPR011992">
    <property type="entry name" value="EF-hand-dom_pair"/>
</dbReference>
<dbReference type="PANTHER" id="PTHR10891">
    <property type="entry name" value="EF-HAND CALCIUM-BINDING DOMAIN CONTAINING PROTEIN"/>
    <property type="match status" value="1"/>
</dbReference>
<dbReference type="CDD" id="cd00051">
    <property type="entry name" value="EFh"/>
    <property type="match status" value="2"/>
</dbReference>
<evidence type="ECO:0000256" key="4">
    <source>
        <dbReference type="ARBA" id="ARBA00022837"/>
    </source>
</evidence>
<protein>
    <submittedName>
        <fullName evidence="7">Calcium-binding protein CML25</fullName>
    </submittedName>
</protein>
<evidence type="ECO:0000256" key="5">
    <source>
        <dbReference type="SAM" id="MobiDB-lite"/>
    </source>
</evidence>
<dbReference type="SMART" id="SM00054">
    <property type="entry name" value="EFh"/>
    <property type="match status" value="4"/>
</dbReference>
<dbReference type="FunFam" id="1.10.238.10:FF:000001">
    <property type="entry name" value="Calmodulin 1"/>
    <property type="match status" value="1"/>
</dbReference>
<accession>A0AAP0GGQ4</accession>
<sequence length="282" mass="30899">MKKLSREVGRCRVVYLRNLQIRIYAHSSRIVFFMRNDTSAVHSLAARSDPDTRRRASVSAWLGVLPPAPTINSPPNSDAALFHLASSMGKLRALFKRRKSKSSSTSAVDGGGDSEMPPLEPSSPSSPNPAAVQEEMERVFRKFDSNGDGKISSSELGAIFESLGQPLNEEELFRMMDEADADGDGFVSLEEFVDLNTTVVDPMAVLEDLRQAFSVFDLDRNGKISAEELSRVMRGLGEGVSLSQCRRMIDGVDQDGDGLVNFEEFKVMMSKSALVSAIAKLD</sequence>
<name>A0AAP0GGQ4_9ASPA</name>
<evidence type="ECO:0000313" key="7">
    <source>
        <dbReference type="EMBL" id="KAK8957946.1"/>
    </source>
</evidence>
<keyword evidence="2" id="KW-0479">Metal-binding</keyword>
<dbReference type="SUPFAM" id="SSF47473">
    <property type="entry name" value="EF-hand"/>
    <property type="match status" value="1"/>
</dbReference>
<dbReference type="InterPro" id="IPR039647">
    <property type="entry name" value="EF_hand_pair_protein_CML-like"/>
</dbReference>